<evidence type="ECO:0000313" key="2">
    <source>
        <dbReference type="EMBL" id="KAK7485616.1"/>
    </source>
</evidence>
<feature type="compositionally biased region" description="Polar residues" evidence="1">
    <location>
        <begin position="1"/>
        <end position="13"/>
    </location>
</feature>
<gene>
    <name evidence="2" type="ORF">BaRGS_00023191</name>
</gene>
<evidence type="ECO:0000313" key="3">
    <source>
        <dbReference type="Proteomes" id="UP001519460"/>
    </source>
</evidence>
<comment type="caution">
    <text evidence="2">The sequence shown here is derived from an EMBL/GenBank/DDBJ whole genome shotgun (WGS) entry which is preliminary data.</text>
</comment>
<organism evidence="2 3">
    <name type="scientific">Batillaria attramentaria</name>
    <dbReference type="NCBI Taxonomy" id="370345"/>
    <lineage>
        <taxon>Eukaryota</taxon>
        <taxon>Metazoa</taxon>
        <taxon>Spiralia</taxon>
        <taxon>Lophotrochozoa</taxon>
        <taxon>Mollusca</taxon>
        <taxon>Gastropoda</taxon>
        <taxon>Caenogastropoda</taxon>
        <taxon>Sorbeoconcha</taxon>
        <taxon>Cerithioidea</taxon>
        <taxon>Batillariidae</taxon>
        <taxon>Batillaria</taxon>
    </lineage>
</organism>
<accession>A0ABD0KF09</accession>
<sequence>MYGSTARAQSSNCGGLLQNDESIGREITGVERRRWSPERGKKLMRCEAWVFNQSPIAWHDVPAMVCPTGQWRVANILVRSGTHFDTRLVLFSLPCVP</sequence>
<dbReference type="EMBL" id="JACVVK020000192">
    <property type="protein sequence ID" value="KAK7485616.1"/>
    <property type="molecule type" value="Genomic_DNA"/>
</dbReference>
<protein>
    <submittedName>
        <fullName evidence="2">Uncharacterized protein</fullName>
    </submittedName>
</protein>
<feature type="region of interest" description="Disordered" evidence="1">
    <location>
        <begin position="1"/>
        <end position="20"/>
    </location>
</feature>
<keyword evidence="3" id="KW-1185">Reference proteome</keyword>
<proteinExistence type="predicted"/>
<reference evidence="2 3" key="1">
    <citation type="journal article" date="2023" name="Sci. Data">
        <title>Genome assembly of the Korean intertidal mud-creeper Batillaria attramentaria.</title>
        <authorList>
            <person name="Patra A.K."/>
            <person name="Ho P.T."/>
            <person name="Jun S."/>
            <person name="Lee S.J."/>
            <person name="Kim Y."/>
            <person name="Won Y.J."/>
        </authorList>
    </citation>
    <scope>NUCLEOTIDE SEQUENCE [LARGE SCALE GENOMIC DNA]</scope>
    <source>
        <strain evidence="2">Wonlab-2016</strain>
    </source>
</reference>
<dbReference type="AlphaFoldDB" id="A0ABD0KF09"/>
<name>A0ABD0KF09_9CAEN</name>
<evidence type="ECO:0000256" key="1">
    <source>
        <dbReference type="SAM" id="MobiDB-lite"/>
    </source>
</evidence>
<dbReference type="Proteomes" id="UP001519460">
    <property type="component" value="Unassembled WGS sequence"/>
</dbReference>